<feature type="transmembrane region" description="Helical" evidence="1">
    <location>
        <begin position="261"/>
        <end position="281"/>
    </location>
</feature>
<evidence type="ECO:0000313" key="2">
    <source>
        <dbReference type="EMBL" id="MDB0580738.1"/>
    </source>
</evidence>
<dbReference type="InterPro" id="IPR004697">
    <property type="entry name" value="AbgT"/>
</dbReference>
<dbReference type="PANTHER" id="PTHR30282:SF0">
    <property type="entry name" value="P-AMINOBENZOYL-GLUTAMATE TRANSPORT PROTEIN"/>
    <property type="match status" value="1"/>
</dbReference>
<dbReference type="Pfam" id="PF03806">
    <property type="entry name" value="ABG_transport"/>
    <property type="match status" value="1"/>
</dbReference>
<dbReference type="Proteomes" id="UP000527860">
    <property type="component" value="Unassembled WGS sequence"/>
</dbReference>
<dbReference type="GeneID" id="77845490"/>
<organism evidence="2 3">
    <name type="scientific">Salinicoccus roseus</name>
    <dbReference type="NCBI Taxonomy" id="45670"/>
    <lineage>
        <taxon>Bacteria</taxon>
        <taxon>Bacillati</taxon>
        <taxon>Bacillota</taxon>
        <taxon>Bacilli</taxon>
        <taxon>Bacillales</taxon>
        <taxon>Staphylococcaceae</taxon>
        <taxon>Salinicoccus</taxon>
    </lineage>
</organism>
<comment type="caution">
    <text evidence="2">The sequence shown here is derived from an EMBL/GenBank/DDBJ whole genome shotgun (WGS) entry which is preliminary data.</text>
</comment>
<feature type="transmembrane region" description="Helical" evidence="1">
    <location>
        <begin position="471"/>
        <end position="496"/>
    </location>
</feature>
<keyword evidence="1" id="KW-0812">Transmembrane</keyword>
<reference evidence="2" key="2">
    <citation type="submission" date="2022-12" db="EMBL/GenBank/DDBJ databases">
        <title>Genome analysis and biological profiling of marine Salinicoccus roseus MOSEL-ME25.</title>
        <authorList>
            <person name="Mirza F.T."/>
            <person name="Xie Y."/>
            <person name="Shinwari Z.K."/>
        </authorList>
    </citation>
    <scope>NUCLEOTIDE SEQUENCE</scope>
    <source>
        <strain evidence="2">MOSEL-ME25</strain>
    </source>
</reference>
<reference evidence="2" key="1">
    <citation type="submission" date="2020-04" db="EMBL/GenBank/DDBJ databases">
        <authorList>
            <person name="Tanveer F."/>
            <person name="Xie Y."/>
            <person name="Shinwari Z.K."/>
        </authorList>
    </citation>
    <scope>NUCLEOTIDE SEQUENCE</scope>
    <source>
        <strain evidence="2">MOSEL-ME25</strain>
    </source>
</reference>
<feature type="transmembrane region" description="Helical" evidence="1">
    <location>
        <begin position="125"/>
        <end position="141"/>
    </location>
</feature>
<evidence type="ECO:0000256" key="1">
    <source>
        <dbReference type="SAM" id="Phobius"/>
    </source>
</evidence>
<evidence type="ECO:0000313" key="3">
    <source>
        <dbReference type="Proteomes" id="UP000527860"/>
    </source>
</evidence>
<dbReference type="EMBL" id="JABEVU030000001">
    <property type="protein sequence ID" value="MDB0580738.1"/>
    <property type="molecule type" value="Genomic_DNA"/>
</dbReference>
<keyword evidence="1" id="KW-1133">Transmembrane helix</keyword>
<name>A0ABT4YIT6_9STAP</name>
<feature type="transmembrane region" description="Helical" evidence="1">
    <location>
        <begin position="301"/>
        <end position="322"/>
    </location>
</feature>
<feature type="transmembrane region" description="Helical" evidence="1">
    <location>
        <begin position="441"/>
        <end position="459"/>
    </location>
</feature>
<feature type="transmembrane region" description="Helical" evidence="1">
    <location>
        <begin position="410"/>
        <end position="429"/>
    </location>
</feature>
<feature type="transmembrane region" description="Helical" evidence="1">
    <location>
        <begin position="214"/>
        <end position="232"/>
    </location>
</feature>
<dbReference type="PANTHER" id="PTHR30282">
    <property type="entry name" value="P-AMINOBENZOYL GLUTAMATE TRANSPORTER"/>
    <property type="match status" value="1"/>
</dbReference>
<feature type="transmembrane region" description="Helical" evidence="1">
    <location>
        <begin position="343"/>
        <end position="363"/>
    </location>
</feature>
<proteinExistence type="predicted"/>
<keyword evidence="3" id="KW-1185">Reference proteome</keyword>
<protein>
    <submittedName>
        <fullName evidence="2">AbgT family transporter</fullName>
    </submittedName>
</protein>
<accession>A0ABT4YIT6</accession>
<dbReference type="RefSeq" id="WP_272481222.1">
    <property type="nucleotide sequence ID" value="NZ_JABEVU030000001.1"/>
</dbReference>
<gene>
    <name evidence="2" type="ORF">F7P68_0009355</name>
</gene>
<keyword evidence="1" id="KW-0472">Membrane</keyword>
<feature type="transmembrane region" description="Helical" evidence="1">
    <location>
        <begin position="383"/>
        <end position="403"/>
    </location>
</feature>
<feature type="transmembrane region" description="Helical" evidence="1">
    <location>
        <begin position="30"/>
        <end position="50"/>
    </location>
</feature>
<sequence>MHMENNQKRGIFNRFLDVVERVGNKLPDPIVLFIILMFTILGASFIGGMLKWEAVNPADGETIQAVNLLNGEGIVRIFTEAITNFSEFPPLGMVLVVMIGIGMAEKSGYFETAMKRAIEVSPQKLILPAIILVGIVGNVAGDAAPIILPPIAAMVVMKLGYHPFVGLVMAYAASLGAFAANVIPGMTEALALAFTEPAAQLIDPDYTGSLLMNYYFTAVATVFLLFIVYFVTKKITVPRLGTYEGLETADHEPLEKKEIVALRWANISALLTFIVFMVLLLPENAIFRNAETGSIIQDSPFMNSIIFILTIFFFVPGLVYGLKAGTIRSTKDFGSMLGDAMGTMGSYVVLVFFAAQMLAYFSWSNLGPIIAIKGANALEAVNASGIPLIIGFILLAGLINLLIGSASAKWAILAPVFVPMFMLLGYDPAFTQMLYRIGDSFTNPITPMLPYLPLLLAFAQRYDKNAGLGTLLSALLPYSIVLFFAWTILLIVWYLIGIPLGIDGPIYLPES</sequence>